<proteinExistence type="predicted"/>
<dbReference type="EMBL" id="AP024702">
    <property type="protein sequence ID" value="BCX48656.1"/>
    <property type="molecule type" value="Genomic_DNA"/>
</dbReference>
<protein>
    <submittedName>
        <fullName evidence="2">Uncharacterized protein</fullName>
    </submittedName>
</protein>
<evidence type="ECO:0000313" key="2">
    <source>
        <dbReference type="EMBL" id="BCX48656.1"/>
    </source>
</evidence>
<dbReference type="Gene3D" id="2.30.30.700">
    <property type="entry name" value="SLA1 homology domain 1"/>
    <property type="match status" value="1"/>
</dbReference>
<dbReference type="Proteomes" id="UP001374893">
    <property type="component" value="Chromosome"/>
</dbReference>
<feature type="compositionally biased region" description="Low complexity" evidence="1">
    <location>
        <begin position="194"/>
        <end position="205"/>
    </location>
</feature>
<keyword evidence="3" id="KW-1185">Reference proteome</keyword>
<feature type="region of interest" description="Disordered" evidence="1">
    <location>
        <begin position="231"/>
        <end position="262"/>
    </location>
</feature>
<feature type="region of interest" description="Disordered" evidence="1">
    <location>
        <begin position="191"/>
        <end position="210"/>
    </location>
</feature>
<organism evidence="2 3">
    <name type="scientific">Haloferula helveola</name>
    <dbReference type="NCBI Taxonomy" id="490095"/>
    <lineage>
        <taxon>Bacteria</taxon>
        <taxon>Pseudomonadati</taxon>
        <taxon>Verrucomicrobiota</taxon>
        <taxon>Verrucomicrobiia</taxon>
        <taxon>Verrucomicrobiales</taxon>
        <taxon>Verrucomicrobiaceae</taxon>
        <taxon>Haloferula</taxon>
    </lineage>
</organism>
<gene>
    <name evidence="2" type="ORF">HAHE_25640</name>
</gene>
<dbReference type="RefSeq" id="WP_338684981.1">
    <property type="nucleotide sequence ID" value="NZ_AP024702.1"/>
</dbReference>
<evidence type="ECO:0000256" key="1">
    <source>
        <dbReference type="SAM" id="MobiDB-lite"/>
    </source>
</evidence>
<sequence>MKLTNRSLSKTGTITGSQHSGKRLARILGATVLLSLLVPGLSARTFHDSKGRAIDAELVSHAGEASDEVVIQVKGRKHTVPVSRFSENDQAFIRRWMKETPAAVSFPYHDYEISAKKVKGDGGNYVFQIEVENQADNPVEGITIKYLVFARNSMDKTVSREGSVEVPQSLKSGATAKLSTEEFDPDQMVVKQDGGISVSSSSSSGQRRRSGRSTLLGVLVRVCDSTGSVVADWRSPGNNFTETWPGEDAGGAPDKERVTIEE</sequence>
<feature type="compositionally biased region" description="Basic and acidic residues" evidence="1">
    <location>
        <begin position="253"/>
        <end position="262"/>
    </location>
</feature>
<evidence type="ECO:0000313" key="3">
    <source>
        <dbReference type="Proteomes" id="UP001374893"/>
    </source>
</evidence>
<reference evidence="2 3" key="1">
    <citation type="submission" date="2021-06" db="EMBL/GenBank/DDBJ databases">
        <title>Complete genome of Haloferula helveola possessing various polysaccharide degrading enzymes.</title>
        <authorList>
            <person name="Takami H."/>
            <person name="Huang C."/>
            <person name="Hamasaki K."/>
        </authorList>
    </citation>
    <scope>NUCLEOTIDE SEQUENCE [LARGE SCALE GENOMIC DNA]</scope>
    <source>
        <strain evidence="2 3">CN-1</strain>
    </source>
</reference>
<name>A0ABM7RB13_9BACT</name>
<accession>A0ABM7RB13</accession>